<evidence type="ECO:0000313" key="3">
    <source>
        <dbReference type="Proteomes" id="UP001245683"/>
    </source>
</evidence>
<dbReference type="EMBL" id="JAVDZE010000001">
    <property type="protein sequence ID" value="MDV3103501.1"/>
    <property type="molecule type" value="Genomic_DNA"/>
</dbReference>
<dbReference type="Proteomes" id="UP001245683">
    <property type="component" value="Unassembled WGS sequence"/>
</dbReference>
<sequence>MIEQLKRSFAIAKKDMLIFYLKGPVVIMGLIFPFFLFPAFLIGRNLSGEQLFVGLTAMTAFFTSTAVGPTMGPSRR</sequence>
<dbReference type="AlphaFoldDB" id="A0AAE4NVQ1"/>
<evidence type="ECO:0000256" key="1">
    <source>
        <dbReference type="SAM" id="Phobius"/>
    </source>
</evidence>
<organism evidence="2 3">
    <name type="scientific">Thermococcus waiotapuensis</name>
    <dbReference type="NCBI Taxonomy" id="90909"/>
    <lineage>
        <taxon>Archaea</taxon>
        <taxon>Methanobacteriati</taxon>
        <taxon>Methanobacteriota</taxon>
        <taxon>Thermococci</taxon>
        <taxon>Thermococcales</taxon>
        <taxon>Thermococcaceae</taxon>
        <taxon>Thermococcus</taxon>
    </lineage>
</organism>
<keyword evidence="1" id="KW-0472">Membrane</keyword>
<feature type="transmembrane region" description="Helical" evidence="1">
    <location>
        <begin position="20"/>
        <end position="40"/>
    </location>
</feature>
<proteinExistence type="predicted"/>
<gene>
    <name evidence="2" type="ORF">RBI02_02920</name>
</gene>
<protein>
    <submittedName>
        <fullName evidence="2">Uncharacterized protein</fullName>
    </submittedName>
</protein>
<evidence type="ECO:0000313" key="2">
    <source>
        <dbReference type="EMBL" id="MDV3103501.1"/>
    </source>
</evidence>
<feature type="transmembrane region" description="Helical" evidence="1">
    <location>
        <begin position="52"/>
        <end position="72"/>
    </location>
</feature>
<dbReference type="RefSeq" id="WP_315340267.1">
    <property type="nucleotide sequence ID" value="NZ_JAVDZE010000001.1"/>
</dbReference>
<keyword evidence="3" id="KW-1185">Reference proteome</keyword>
<reference evidence="2 3" key="1">
    <citation type="submission" date="2023-08" db="EMBL/GenBank/DDBJ databases">
        <title>Draft genome sequence of Thermococcus waiotapuensis WT1T, a thermophilic sulphur-dependent archaeon from order Thermococcales.</title>
        <authorList>
            <person name="Manners S.H."/>
            <person name="Carere C.R."/>
            <person name="Dhami M.K."/>
            <person name="Dobson R.C.J."/>
            <person name="Stott M.B."/>
        </authorList>
    </citation>
    <scope>NUCLEOTIDE SEQUENCE [LARGE SCALE GENOMIC DNA]</scope>
    <source>
        <strain evidence="2 3">WT1</strain>
    </source>
</reference>
<comment type="caution">
    <text evidence="2">The sequence shown here is derived from an EMBL/GenBank/DDBJ whole genome shotgun (WGS) entry which is preliminary data.</text>
</comment>
<keyword evidence="1" id="KW-1133">Transmembrane helix</keyword>
<name>A0AAE4NVQ1_9EURY</name>
<keyword evidence="1" id="KW-0812">Transmembrane</keyword>
<accession>A0AAE4NVQ1</accession>